<reference evidence="3" key="1">
    <citation type="submission" date="2011-03" db="EMBL/GenBank/DDBJ databases">
        <authorList>
            <person name="Voget S."/>
            <person name="Streit W.R."/>
            <person name="Jaeger K.E."/>
            <person name="Daniel R."/>
        </authorList>
    </citation>
    <scope>NUCLEOTIDE SEQUENCE [LARGE SCALE GENOMIC DNA]</scope>
    <source>
        <strain evidence="3">PG1</strain>
    </source>
</reference>
<gene>
    <name evidence="2" type="ORF">BGL_2c14850</name>
</gene>
<accession>A0A0B6RW22</accession>
<evidence type="ECO:0000313" key="3">
    <source>
        <dbReference type="Proteomes" id="UP000031838"/>
    </source>
</evidence>
<dbReference type="EMBL" id="CP002581">
    <property type="protein sequence ID" value="AJK49552.1"/>
    <property type="molecule type" value="Genomic_DNA"/>
</dbReference>
<dbReference type="Pfam" id="PF12902">
    <property type="entry name" value="Ferritin-like"/>
    <property type="match status" value="1"/>
</dbReference>
<feature type="domain" description="Iminophenyl-pyruvate dimer synthase" evidence="1">
    <location>
        <begin position="37"/>
        <end position="319"/>
    </location>
</feature>
<dbReference type="AlphaFoldDB" id="A0A0B6RW22"/>
<evidence type="ECO:0000259" key="1">
    <source>
        <dbReference type="Pfam" id="PF12902"/>
    </source>
</evidence>
<keyword evidence="3" id="KW-1185">Reference proteome</keyword>
<evidence type="ECO:0000313" key="2">
    <source>
        <dbReference type="EMBL" id="AJK49552.1"/>
    </source>
</evidence>
<dbReference type="Gene3D" id="1.20.1260.10">
    <property type="match status" value="1"/>
</dbReference>
<proteinExistence type="predicted"/>
<name>A0A0B6RW22_BURPL</name>
<sequence length="707" mass="76550">MTTSSTMLGKIPENPSQIVNRELKYFLSDVSAVRALLQAAVNVELFTIPLYMSAMKSIQGTHAINAQDVDYYKGRVWPGRSIGRIPANDPQKSAGDNAVAIANQSAYNTIFSVFIDEMLHLQMASNLCATLGLAPDFNSPALQDQRYNWTCYGADQTTIPHIIDLTDLNTPLPETSITLKELTPSQLALFMIIEQNDELAQGQLKPEGERKYAYFPEVPFDGWKAHDSETDLPMFGTISWMYYCLLQYTTIQYTDGVTLWEKMFAGQRDLFNSKAGTHPMAEYPKMPSQIGSASALQAQLQAIEMILAICDQGEGGISETTIKAYLAMVHETARRRGVMLARPVALLEANVVLDQFQPDAHALETDYPSYDDVGKQLPDSDDAIARVDNGKIPHYDRFALIAEQWIGNVTTWRQWHAAGKKWTAEMLTTADYDESKAPANIPKPQQVADALNALKLNTPAAVLDNVAQGALAGITTVLSKSWSDPSVEFPFPSMVGSGDRIALFWAVYGETPTLRAATEAPVGVQAGAARALNHACQSLSLDGSGGADCAAQATYHSCKGSNLCATQGGCGFVQSTQGGGNCSSSNVQLTGAEVGGGCGAPTLYSAPADNKCGGYGGCAVPISASQLYPKRETLTMQLYKFDPDGHPVELTDADGNRVLQQIRYGDSVYDTAWKAVETVRAHQDPNYKPQDTPPPATDLRIALPPST</sequence>
<dbReference type="KEGG" id="bgp:BGL_2c14850"/>
<reference evidence="2 3" key="2">
    <citation type="journal article" date="2016" name="Appl. Microbiol. Biotechnol.">
        <title>Mutations improving production and secretion of extracellular lipase by Burkholderia glumae PG1.</title>
        <authorList>
            <person name="Knapp A."/>
            <person name="Voget S."/>
            <person name="Gao R."/>
            <person name="Zaburannyi N."/>
            <person name="Krysciak D."/>
            <person name="Breuer M."/>
            <person name="Hauer B."/>
            <person name="Streit W.R."/>
            <person name="Muller R."/>
            <person name="Daniel R."/>
            <person name="Jaeger K.E."/>
        </authorList>
    </citation>
    <scope>NUCLEOTIDE SEQUENCE [LARGE SCALE GENOMIC DNA]</scope>
    <source>
        <strain evidence="2 3">PG1</strain>
    </source>
</reference>
<dbReference type="Proteomes" id="UP000031838">
    <property type="component" value="Chromosome 2"/>
</dbReference>
<protein>
    <recommendedName>
        <fullName evidence="1">Iminophenyl-pyruvate dimer synthase domain-containing protein</fullName>
    </recommendedName>
</protein>
<dbReference type="InterPro" id="IPR012347">
    <property type="entry name" value="Ferritin-like"/>
</dbReference>
<dbReference type="RefSeq" id="WP_042627977.1">
    <property type="nucleotide sequence ID" value="NZ_CP002581.1"/>
</dbReference>
<dbReference type="InterPro" id="IPR026820">
    <property type="entry name" value="VioB/RebD_dom"/>
</dbReference>
<dbReference type="HOGENOM" id="CLU_395776_0_0_4"/>
<organism evidence="2 3">
    <name type="scientific">Burkholderia plantarii</name>
    <dbReference type="NCBI Taxonomy" id="41899"/>
    <lineage>
        <taxon>Bacteria</taxon>
        <taxon>Pseudomonadati</taxon>
        <taxon>Pseudomonadota</taxon>
        <taxon>Betaproteobacteria</taxon>
        <taxon>Burkholderiales</taxon>
        <taxon>Burkholderiaceae</taxon>
        <taxon>Burkholderia</taxon>
    </lineage>
</organism>